<dbReference type="RefSeq" id="WP_377163749.1">
    <property type="nucleotide sequence ID" value="NZ_JBHSMQ010000001.1"/>
</dbReference>
<organism evidence="1 2">
    <name type="scientific">Prosthecobacter fluviatilis</name>
    <dbReference type="NCBI Taxonomy" id="445931"/>
    <lineage>
        <taxon>Bacteria</taxon>
        <taxon>Pseudomonadati</taxon>
        <taxon>Verrucomicrobiota</taxon>
        <taxon>Verrucomicrobiia</taxon>
        <taxon>Verrucomicrobiales</taxon>
        <taxon>Verrucomicrobiaceae</taxon>
        <taxon>Prosthecobacter</taxon>
    </lineage>
</organism>
<gene>
    <name evidence="1" type="ORF">ACFQDI_04260</name>
</gene>
<comment type="caution">
    <text evidence="1">The sequence shown here is derived from an EMBL/GenBank/DDBJ whole genome shotgun (WGS) entry which is preliminary data.</text>
</comment>
<keyword evidence="2" id="KW-1185">Reference proteome</keyword>
<proteinExistence type="predicted"/>
<sequence>MILRILPVLALLGLAQCNKNTEPAAAAGSPGLTLVSMGGSPHFQAVASRLEVGGASFTYGEEENVAGLLGAFMEEAFKKMPAEEKAKLPPNFSFQRMMALTGFYSIKASGTSSRKVSEGLNHHRSFAYTPEGRKGFLTLSGGPAEPLLTPALAPQDTDLALEFPLHLKDLMAEAWPVILESSPKEQRAMIEAMASARQPMLGMSYREMLEKLSVRVALFATLVPEQTFSAPGSAVTFPGVNAAIVIDKLGWIKDVLKTQVLPMFQAPGSPVEVQEVNGAVVGRFRGPMGPPPMDFQPIFTLDAAGDRLIIATRPAYHDAVMAKDAKLSSQPDFARVWQGMPAEGNGGMFLSKRLMVTLIDVLKTEAAASLAKSTDKDKSANEMAVSLINMISSHARYPQAFCYANLPDGVLNVSNSSIPAMNPGSLSSITSLAVISSLVVPALSTVQQRGAEAKTLSNGRQVLLALKSYAAGHGGKYPAKLQELIDSGALTKPELLTLAAKPGEEPQPWLYDSTLTPDSPRISIVLAAPFTSKGAGGKETRVVIRNDGRAEMLPEDDFQRVKDFYLR</sequence>
<accession>A0ABW0KLY3</accession>
<protein>
    <submittedName>
        <fullName evidence="1">Uncharacterized protein</fullName>
    </submittedName>
</protein>
<name>A0ABW0KLY3_9BACT</name>
<evidence type="ECO:0000313" key="1">
    <source>
        <dbReference type="EMBL" id="MFC5454062.1"/>
    </source>
</evidence>
<reference evidence="2" key="1">
    <citation type="journal article" date="2019" name="Int. J. Syst. Evol. Microbiol.">
        <title>The Global Catalogue of Microorganisms (GCM) 10K type strain sequencing project: providing services to taxonomists for standard genome sequencing and annotation.</title>
        <authorList>
            <consortium name="The Broad Institute Genomics Platform"/>
            <consortium name="The Broad Institute Genome Sequencing Center for Infectious Disease"/>
            <person name="Wu L."/>
            <person name="Ma J."/>
        </authorList>
    </citation>
    <scope>NUCLEOTIDE SEQUENCE [LARGE SCALE GENOMIC DNA]</scope>
    <source>
        <strain evidence="2">CGMCC 4.1469</strain>
    </source>
</reference>
<dbReference type="EMBL" id="JBHSMQ010000001">
    <property type="protein sequence ID" value="MFC5454062.1"/>
    <property type="molecule type" value="Genomic_DNA"/>
</dbReference>
<dbReference type="Proteomes" id="UP001596052">
    <property type="component" value="Unassembled WGS sequence"/>
</dbReference>
<evidence type="ECO:0000313" key="2">
    <source>
        <dbReference type="Proteomes" id="UP001596052"/>
    </source>
</evidence>